<dbReference type="Pfam" id="PF14414">
    <property type="entry name" value="WHH"/>
    <property type="match status" value="1"/>
</dbReference>
<dbReference type="InterPro" id="IPR032869">
    <property type="entry name" value="WHH_dom_containing"/>
</dbReference>
<comment type="caution">
    <text evidence="1">The sequence shown here is derived from an EMBL/GenBank/DDBJ whole genome shotgun (WGS) entry which is preliminary data.</text>
</comment>
<reference evidence="1 2" key="1">
    <citation type="submission" date="2019-02" db="EMBL/GenBank/DDBJ databases">
        <title>Genome sequencing of Clostridium botulinum clinical isolates.</title>
        <authorList>
            <person name="Brunt J."/>
            <person name="Van Vliet A.H.M."/>
            <person name="Stringer S.C."/>
            <person name="Grant K.A."/>
            <person name="Carter A.C."/>
            <person name="Peck M.W."/>
        </authorList>
    </citation>
    <scope>NUCLEOTIDE SEQUENCE [LARGE SCALE GENOMIC DNA]</scope>
    <source>
        <strain evidence="1 2">H113700579</strain>
    </source>
</reference>
<proteinExistence type="predicted"/>
<dbReference type="EMBL" id="SGKU01000004">
    <property type="protein sequence ID" value="NFA41499.1"/>
    <property type="molecule type" value="Genomic_DNA"/>
</dbReference>
<dbReference type="AlphaFoldDB" id="A0A6M0SL60"/>
<organism evidence="1 2">
    <name type="scientific">Clostridium botulinum</name>
    <dbReference type="NCBI Taxonomy" id="1491"/>
    <lineage>
        <taxon>Bacteria</taxon>
        <taxon>Bacillati</taxon>
        <taxon>Bacillota</taxon>
        <taxon>Clostridia</taxon>
        <taxon>Eubacteriales</taxon>
        <taxon>Clostridiaceae</taxon>
        <taxon>Clostridium</taxon>
    </lineage>
</organism>
<accession>A0A6M0SL60</accession>
<protein>
    <submittedName>
        <fullName evidence="1">Uncharacterized protein</fullName>
    </submittedName>
</protein>
<evidence type="ECO:0000313" key="1">
    <source>
        <dbReference type="EMBL" id="NFA41499.1"/>
    </source>
</evidence>
<name>A0A6M0SL60_CLOBO</name>
<sequence length="76" mass="8612">MKPETRYADFQGAGVVQRTESLPENLWKARDKQQFDYLDNLIGGRPEGTTWNHSEIPGQMELTPFGIHNVTNHKGG</sequence>
<gene>
    <name evidence="1" type="ORF">EXM65_02605</name>
</gene>
<evidence type="ECO:0000313" key="2">
    <source>
        <dbReference type="Proteomes" id="UP000472355"/>
    </source>
</evidence>
<dbReference type="Proteomes" id="UP000472355">
    <property type="component" value="Unassembled WGS sequence"/>
</dbReference>